<evidence type="ECO:0000313" key="3">
    <source>
        <dbReference type="EMBL" id="OBA19519.1"/>
    </source>
</evidence>
<feature type="repeat" description="TPR" evidence="1">
    <location>
        <begin position="453"/>
        <end position="486"/>
    </location>
</feature>
<proteinExistence type="predicted"/>
<feature type="compositionally biased region" description="Basic and acidic residues" evidence="2">
    <location>
        <begin position="309"/>
        <end position="322"/>
    </location>
</feature>
<dbReference type="InterPro" id="IPR011990">
    <property type="entry name" value="TPR-like_helical_dom_sf"/>
</dbReference>
<feature type="region of interest" description="Disordered" evidence="2">
    <location>
        <begin position="272"/>
        <end position="294"/>
    </location>
</feature>
<feature type="compositionally biased region" description="Basic and acidic residues" evidence="2">
    <location>
        <begin position="272"/>
        <end position="284"/>
    </location>
</feature>
<name>A0A1A0H606_9ASCO</name>
<feature type="region of interest" description="Disordered" evidence="2">
    <location>
        <begin position="92"/>
        <end position="118"/>
    </location>
</feature>
<dbReference type="Proteomes" id="UP000092555">
    <property type="component" value="Unassembled WGS sequence"/>
</dbReference>
<protein>
    <submittedName>
        <fullName evidence="3">Uncharacterized protein</fullName>
    </submittedName>
</protein>
<dbReference type="InterPro" id="IPR052769">
    <property type="entry name" value="TPR_domain_protein"/>
</dbReference>
<dbReference type="PANTHER" id="PTHR46014">
    <property type="entry name" value="TETRATRICOPEPTIDE REPEAT PROTEIN 1"/>
    <property type="match status" value="1"/>
</dbReference>
<feature type="compositionally biased region" description="Basic and acidic residues" evidence="2">
    <location>
        <begin position="331"/>
        <end position="342"/>
    </location>
</feature>
<dbReference type="Gene3D" id="1.25.40.10">
    <property type="entry name" value="Tetratricopeptide repeat domain"/>
    <property type="match status" value="1"/>
</dbReference>
<comment type="caution">
    <text evidence="3">The sequence shown here is derived from an EMBL/GenBank/DDBJ whole genome shotgun (WGS) entry which is preliminary data.</text>
</comment>
<evidence type="ECO:0000313" key="4">
    <source>
        <dbReference type="Proteomes" id="UP000092555"/>
    </source>
</evidence>
<organism evidence="3 4">
    <name type="scientific">Metschnikowia bicuspidata var. bicuspidata NRRL YB-4993</name>
    <dbReference type="NCBI Taxonomy" id="869754"/>
    <lineage>
        <taxon>Eukaryota</taxon>
        <taxon>Fungi</taxon>
        <taxon>Dikarya</taxon>
        <taxon>Ascomycota</taxon>
        <taxon>Saccharomycotina</taxon>
        <taxon>Pichiomycetes</taxon>
        <taxon>Metschnikowiaceae</taxon>
        <taxon>Metschnikowia</taxon>
    </lineage>
</organism>
<dbReference type="SUPFAM" id="SSF48452">
    <property type="entry name" value="TPR-like"/>
    <property type="match status" value="1"/>
</dbReference>
<dbReference type="AlphaFoldDB" id="A0A1A0H606"/>
<accession>A0A1A0H606</accession>
<dbReference type="InterPro" id="IPR036869">
    <property type="entry name" value="J_dom_sf"/>
</dbReference>
<evidence type="ECO:0000256" key="1">
    <source>
        <dbReference type="PROSITE-ProRule" id="PRU00339"/>
    </source>
</evidence>
<dbReference type="OrthoDB" id="1717591at2759"/>
<dbReference type="InterPro" id="IPR019734">
    <property type="entry name" value="TPR_rpt"/>
</dbReference>
<feature type="compositionally biased region" description="Polar residues" evidence="2">
    <location>
        <begin position="343"/>
        <end position="357"/>
    </location>
</feature>
<sequence length="742" mass="82914">MAPPKKDAFSDLLNYAHENLLKSLTGSSLTNLSLKPGPQAQAKPSDTNNWGNLDILMPTLVLSPPDSTSLTPLNISDPFDFFELNSRPEMALVQSSSPSGMSDESSPAPKLPNRPSADATLLDDEFTDAFPSTALKPQRNESPIAEPAPKQQNSDPSTQTGERDHVLAALMSEGFPIDIANKAIDRVGPDFEKCVRLIVMKSVRPETQRLASPSMDLGSAFQGVSNDIYKKATWLLDQSRKTVIKNINNLQAQRARREGNDLPAWIASQHKYKDQAVERKKDGGNYEDYGTDDENINEAEIRSIVQAQRQKEVERQRQRLEALGKPSKPKGSHDLQSSRENRTTGPSSVPGHVTSSELPVAPERQHHLSSQSSASSLHKNEHAQAPPTPEVDLLGLGTPQAPLTRAQRFKQNSKDDMSYVSPSRRRHADHKSTERTPRPATSEPLNTFAQSDYETHKAKGAASFSAGDYDNALTAYNRCLQSLPEKHELRIVITSNLALTAIKIGNYRLASLNCEEGLALVGDHAGDLEWLLNDKNIKYWFVRLLARKAESLEMLENFPASLECYMLLITKYGVNDKKTMDAKRRVNIIVNPVKQTSKPTLKPAPLCKTSPSFSSNKKLDQVKNQHMKEKLQEQQKFQLHDVVDDRIQQWSRGKEDNLRALLMSLTDVLPQHLGFPFITNKKITINELMLTKKVKVHYMKVISNIHPDKLGSFLLEDQMICQAVFVTLNKAWDTFKVQNNIS</sequence>
<evidence type="ECO:0000256" key="2">
    <source>
        <dbReference type="SAM" id="MobiDB-lite"/>
    </source>
</evidence>
<feature type="region of interest" description="Disordered" evidence="2">
    <location>
        <begin position="307"/>
        <end position="446"/>
    </location>
</feature>
<dbReference type="Gene3D" id="1.10.287.110">
    <property type="entry name" value="DnaJ domain"/>
    <property type="match status" value="1"/>
</dbReference>
<feature type="region of interest" description="Disordered" evidence="2">
    <location>
        <begin position="132"/>
        <end position="160"/>
    </location>
</feature>
<feature type="compositionally biased region" description="Polar residues" evidence="2">
    <location>
        <begin position="150"/>
        <end position="160"/>
    </location>
</feature>
<reference evidence="3 4" key="1">
    <citation type="submission" date="2016-05" db="EMBL/GenBank/DDBJ databases">
        <title>Comparative genomics of biotechnologically important yeasts.</title>
        <authorList>
            <consortium name="DOE Joint Genome Institute"/>
            <person name="Riley R."/>
            <person name="Haridas S."/>
            <person name="Wolfe K.H."/>
            <person name="Lopes M.R."/>
            <person name="Hittinger C.T."/>
            <person name="Goker M."/>
            <person name="Salamov A."/>
            <person name="Wisecaver J."/>
            <person name="Long T.M."/>
            <person name="Aerts A.L."/>
            <person name="Barry K."/>
            <person name="Choi C."/>
            <person name="Clum A."/>
            <person name="Coughlan A.Y."/>
            <person name="Deshpande S."/>
            <person name="Douglass A.P."/>
            <person name="Hanson S.J."/>
            <person name="Klenk H.-P."/>
            <person name="LaButti K."/>
            <person name="Lapidus A."/>
            <person name="Lindquist E."/>
            <person name="Lipzen A."/>
            <person name="Meier-kolthoff J.P."/>
            <person name="Ohm R.A."/>
            <person name="Otillar R.P."/>
            <person name="Pangilinan J."/>
            <person name="Peng Y."/>
            <person name="Rokas A."/>
            <person name="Rosa C.A."/>
            <person name="Scheuner C."/>
            <person name="Sibirny A.A."/>
            <person name="Slot J.C."/>
            <person name="Stielow J.B."/>
            <person name="Sun H."/>
            <person name="Kurtzman C.P."/>
            <person name="Blackwell M."/>
            <person name="Grigoriev I.V."/>
            <person name="Jeffries T.W."/>
        </authorList>
    </citation>
    <scope>NUCLEOTIDE SEQUENCE [LARGE SCALE GENOMIC DNA]</scope>
    <source>
        <strain evidence="3 4">NRRL YB-4993</strain>
    </source>
</reference>
<dbReference type="GeneID" id="30030937"/>
<gene>
    <name evidence="3" type="ORF">METBIDRAFT_45812</name>
</gene>
<dbReference type="STRING" id="869754.A0A1A0H606"/>
<dbReference type="PANTHER" id="PTHR46014:SF1">
    <property type="entry name" value="TETRATRICOPEPTIDE REPEAT PROTEIN 1"/>
    <property type="match status" value="1"/>
</dbReference>
<dbReference type="SMART" id="SM00028">
    <property type="entry name" value="TPR"/>
    <property type="match status" value="3"/>
</dbReference>
<feature type="compositionally biased region" description="Low complexity" evidence="2">
    <location>
        <begin position="95"/>
        <end position="106"/>
    </location>
</feature>
<dbReference type="SUPFAM" id="SSF46565">
    <property type="entry name" value="Chaperone J-domain"/>
    <property type="match status" value="1"/>
</dbReference>
<feature type="compositionally biased region" description="Low complexity" evidence="2">
    <location>
        <begin position="368"/>
        <end position="377"/>
    </location>
</feature>
<dbReference type="PROSITE" id="PS50005">
    <property type="entry name" value="TPR"/>
    <property type="match status" value="1"/>
</dbReference>
<dbReference type="EMBL" id="LXTC01000006">
    <property type="protein sequence ID" value="OBA19519.1"/>
    <property type="molecule type" value="Genomic_DNA"/>
</dbReference>
<keyword evidence="4" id="KW-1185">Reference proteome</keyword>
<dbReference type="RefSeq" id="XP_018710047.1">
    <property type="nucleotide sequence ID" value="XM_018857961.1"/>
</dbReference>
<keyword evidence="1" id="KW-0802">TPR repeat</keyword>